<dbReference type="CDD" id="cd00267">
    <property type="entry name" value="ABC_ATPase"/>
    <property type="match status" value="1"/>
</dbReference>
<organism evidence="2 3">
    <name type="scientific">Tautonia plasticadhaerens</name>
    <dbReference type="NCBI Taxonomy" id="2527974"/>
    <lineage>
        <taxon>Bacteria</taxon>
        <taxon>Pseudomonadati</taxon>
        <taxon>Planctomycetota</taxon>
        <taxon>Planctomycetia</taxon>
        <taxon>Isosphaerales</taxon>
        <taxon>Isosphaeraceae</taxon>
        <taxon>Tautonia</taxon>
    </lineage>
</organism>
<keyword evidence="3" id="KW-1185">Reference proteome</keyword>
<reference evidence="2 3" key="1">
    <citation type="submission" date="2019-02" db="EMBL/GenBank/DDBJ databases">
        <title>Deep-cultivation of Planctomycetes and their phenomic and genomic characterization uncovers novel biology.</title>
        <authorList>
            <person name="Wiegand S."/>
            <person name="Jogler M."/>
            <person name="Boedeker C."/>
            <person name="Pinto D."/>
            <person name="Vollmers J."/>
            <person name="Rivas-Marin E."/>
            <person name="Kohn T."/>
            <person name="Peeters S.H."/>
            <person name="Heuer A."/>
            <person name="Rast P."/>
            <person name="Oberbeckmann S."/>
            <person name="Bunk B."/>
            <person name="Jeske O."/>
            <person name="Meyerdierks A."/>
            <person name="Storesund J.E."/>
            <person name="Kallscheuer N."/>
            <person name="Luecker S."/>
            <person name="Lage O.M."/>
            <person name="Pohl T."/>
            <person name="Merkel B.J."/>
            <person name="Hornburger P."/>
            <person name="Mueller R.-W."/>
            <person name="Bruemmer F."/>
            <person name="Labrenz M."/>
            <person name="Spormann A.M."/>
            <person name="Op den Camp H."/>
            <person name="Overmann J."/>
            <person name="Amann R."/>
            <person name="Jetten M.S.M."/>
            <person name="Mascher T."/>
            <person name="Medema M.H."/>
            <person name="Devos D.P."/>
            <person name="Kaster A.-K."/>
            <person name="Ovreas L."/>
            <person name="Rohde M."/>
            <person name="Galperin M.Y."/>
            <person name="Jogler C."/>
        </authorList>
    </citation>
    <scope>NUCLEOTIDE SEQUENCE [LARGE SCALE GENOMIC DNA]</scope>
    <source>
        <strain evidence="2 3">ElP</strain>
    </source>
</reference>
<dbReference type="InterPro" id="IPR006073">
    <property type="entry name" value="GTP-bd"/>
</dbReference>
<dbReference type="OrthoDB" id="4865500at2"/>
<accession>A0A518H0U0</accession>
<name>A0A518H0U0_9BACT</name>
<dbReference type="EMBL" id="CP036426">
    <property type="protein sequence ID" value="QDV34460.1"/>
    <property type="molecule type" value="Genomic_DNA"/>
</dbReference>
<dbReference type="Pfam" id="PF01926">
    <property type="entry name" value="MMR_HSR1"/>
    <property type="match status" value="1"/>
</dbReference>
<feature type="domain" description="G" evidence="1">
    <location>
        <begin position="34"/>
        <end position="131"/>
    </location>
</feature>
<dbReference type="InterPro" id="IPR027417">
    <property type="entry name" value="P-loop_NTPase"/>
</dbReference>
<evidence type="ECO:0000313" key="3">
    <source>
        <dbReference type="Proteomes" id="UP000317835"/>
    </source>
</evidence>
<protein>
    <recommendedName>
        <fullName evidence="1">G domain-containing protein</fullName>
    </recommendedName>
</protein>
<evidence type="ECO:0000259" key="1">
    <source>
        <dbReference type="Pfam" id="PF01926"/>
    </source>
</evidence>
<dbReference type="KEGG" id="tpla:ElP_23490"/>
<proteinExistence type="predicted"/>
<dbReference type="RefSeq" id="WP_145269355.1">
    <property type="nucleotide sequence ID" value="NZ_CP036426.1"/>
</dbReference>
<dbReference type="SUPFAM" id="SSF52540">
    <property type="entry name" value="P-loop containing nucleoside triphosphate hydrolases"/>
    <property type="match status" value="1"/>
</dbReference>
<dbReference type="AlphaFoldDB" id="A0A518H0U0"/>
<gene>
    <name evidence="2" type="ORF">ElP_23490</name>
</gene>
<sequence>MELLGWLWRLFRYRKDLALVYEGGLNLVLGRKTTIAVTGMQGAGKTVLLDHLTGRALRPDYQPPGQSTRSESYRIKDKRSRLIVDVVPGQKANPRLLMLDELFAGSKKVDLVLHIVANGFATIRNEDARRILIEDQGITTIDQLRAYQKARELEDLAETCQFIRQAHRKNRAPTSMLVTMDKVDLYHDQLPAARRYYGTQADSPFAEQLRETARSIGTDFFAWDAIPVCTRLEQYEWNGAVTKPQIRNGKRDKHLAELLSKIKEFCK</sequence>
<evidence type="ECO:0000313" key="2">
    <source>
        <dbReference type="EMBL" id="QDV34460.1"/>
    </source>
</evidence>
<dbReference type="GO" id="GO:0005525">
    <property type="term" value="F:GTP binding"/>
    <property type="evidence" value="ECO:0007669"/>
    <property type="project" value="InterPro"/>
</dbReference>
<dbReference type="Gene3D" id="3.40.50.300">
    <property type="entry name" value="P-loop containing nucleotide triphosphate hydrolases"/>
    <property type="match status" value="1"/>
</dbReference>
<dbReference type="Proteomes" id="UP000317835">
    <property type="component" value="Chromosome"/>
</dbReference>